<name>M0AGA0_9EURY</name>
<dbReference type="Proteomes" id="UP000011693">
    <property type="component" value="Unassembled WGS sequence"/>
</dbReference>
<dbReference type="STRING" id="1227492.C482_14729"/>
<dbReference type="Pfam" id="PF00483">
    <property type="entry name" value="NTP_transferase"/>
    <property type="match status" value="1"/>
</dbReference>
<dbReference type="PANTHER" id="PTHR43584:SF8">
    <property type="entry name" value="N-ACETYLMURAMATE ALPHA-1-PHOSPHATE URIDYLYLTRANSFERASE"/>
    <property type="match status" value="1"/>
</dbReference>
<evidence type="ECO:0000259" key="3">
    <source>
        <dbReference type="Pfam" id="PF00483"/>
    </source>
</evidence>
<evidence type="ECO:0000313" key="5">
    <source>
        <dbReference type="Proteomes" id="UP000011693"/>
    </source>
</evidence>
<accession>M0AGA0</accession>
<dbReference type="PATRIC" id="fig|1227492.4.peg.2921"/>
<comment type="caution">
    <text evidence="4">The sequence shown here is derived from an EMBL/GenBank/DDBJ whole genome shotgun (WGS) entry which is preliminary data.</text>
</comment>
<dbReference type="GO" id="GO:0016779">
    <property type="term" value="F:nucleotidyltransferase activity"/>
    <property type="evidence" value="ECO:0007669"/>
    <property type="project" value="UniProtKB-KW"/>
</dbReference>
<organism evidence="4 5">
    <name type="scientific">Natrialba chahannaoensis JCM 10990</name>
    <dbReference type="NCBI Taxonomy" id="1227492"/>
    <lineage>
        <taxon>Archaea</taxon>
        <taxon>Methanobacteriati</taxon>
        <taxon>Methanobacteriota</taxon>
        <taxon>Stenosarchaea group</taxon>
        <taxon>Halobacteria</taxon>
        <taxon>Halobacteriales</taxon>
        <taxon>Natrialbaceae</taxon>
        <taxon>Natrialba</taxon>
    </lineage>
</organism>
<keyword evidence="2" id="KW-0548">Nucleotidyltransferase</keyword>
<dbReference type="SUPFAM" id="SSF53448">
    <property type="entry name" value="Nucleotide-diphospho-sugar transferases"/>
    <property type="match status" value="1"/>
</dbReference>
<protein>
    <submittedName>
        <fullName evidence="4">Nucleotidyl transferase</fullName>
    </submittedName>
</protein>
<dbReference type="InterPro" id="IPR029044">
    <property type="entry name" value="Nucleotide-diphossugar_trans"/>
</dbReference>
<dbReference type="InterPro" id="IPR005835">
    <property type="entry name" value="NTP_transferase_dom"/>
</dbReference>
<dbReference type="EMBL" id="AOIN01000079">
    <property type="protein sequence ID" value="ELY96912.1"/>
    <property type="molecule type" value="Genomic_DNA"/>
</dbReference>
<reference evidence="4 5" key="1">
    <citation type="journal article" date="2014" name="PLoS Genet.">
        <title>Phylogenetically driven sequencing of extremely halophilic archaea reveals strategies for static and dynamic osmo-response.</title>
        <authorList>
            <person name="Becker E.A."/>
            <person name="Seitzer P.M."/>
            <person name="Tritt A."/>
            <person name="Larsen D."/>
            <person name="Krusor M."/>
            <person name="Yao A.I."/>
            <person name="Wu D."/>
            <person name="Madern D."/>
            <person name="Eisen J.A."/>
            <person name="Darling A.E."/>
            <person name="Facciotti M.T."/>
        </authorList>
    </citation>
    <scope>NUCLEOTIDE SEQUENCE [LARGE SCALE GENOMIC DNA]</scope>
    <source>
        <strain evidence="4 5">JCM 10990</strain>
    </source>
</reference>
<dbReference type="PANTHER" id="PTHR43584">
    <property type="entry name" value="NUCLEOTIDYL TRANSFERASE"/>
    <property type="match status" value="1"/>
</dbReference>
<keyword evidence="5" id="KW-1185">Reference proteome</keyword>
<dbReference type="OrthoDB" id="15372at2157"/>
<dbReference type="RefSeq" id="WP_006168434.1">
    <property type="nucleotide sequence ID" value="NZ_AOIN01000079.1"/>
</dbReference>
<dbReference type="Gene3D" id="3.90.550.10">
    <property type="entry name" value="Spore Coat Polysaccharide Biosynthesis Protein SpsA, Chain A"/>
    <property type="match status" value="1"/>
</dbReference>
<proteinExistence type="predicted"/>
<dbReference type="InterPro" id="IPR050065">
    <property type="entry name" value="GlmU-like"/>
</dbReference>
<evidence type="ECO:0000256" key="2">
    <source>
        <dbReference type="ARBA" id="ARBA00022695"/>
    </source>
</evidence>
<sequence>MHALVFAAGRGTRLQPYTDDTPKPLLEVAGEPLLSRTLQTVANTVAGIEQFTIVVGYRGDEIVDRIGNTVDDVPVSYAWQRDRKGIAHAVCQAAEDGYGVTLASDDDQNEDAYEYEHKEENKDETVSDTAFPDDVLTINGDNALDCDLSPLADRHREPDVDGTLLLDRVSRNEAEATALCSLADGRRVQSIESTVGRGQTTGYMAAGIQTHNGPDLLEACRTIDRADSGEFELTAALESLLADGAYYVGVELDGWHRNVNTPADLERARKRFERTSRDQDRRGGDR</sequence>
<keyword evidence="1 4" id="KW-0808">Transferase</keyword>
<gene>
    <name evidence="4" type="ORF">C482_14729</name>
</gene>
<dbReference type="AlphaFoldDB" id="M0AGA0"/>
<feature type="domain" description="Nucleotidyl transferase" evidence="3">
    <location>
        <begin position="3"/>
        <end position="95"/>
    </location>
</feature>
<evidence type="ECO:0000256" key="1">
    <source>
        <dbReference type="ARBA" id="ARBA00022679"/>
    </source>
</evidence>
<evidence type="ECO:0000313" key="4">
    <source>
        <dbReference type="EMBL" id="ELY96912.1"/>
    </source>
</evidence>